<accession>A0A6L2MLH6</accession>
<dbReference type="InterPro" id="IPR013103">
    <property type="entry name" value="RVT_2"/>
</dbReference>
<feature type="transmembrane region" description="Helical" evidence="1">
    <location>
        <begin position="1295"/>
        <end position="1316"/>
    </location>
</feature>
<protein>
    <submittedName>
        <fullName evidence="3">Retrovirus-related Pol polyprotein from transposon TNT 1-94</fullName>
    </submittedName>
</protein>
<keyword evidence="1" id="KW-0472">Membrane</keyword>
<feature type="domain" description="Reverse transcriptase Ty1/copia-type" evidence="2">
    <location>
        <begin position="1054"/>
        <end position="1200"/>
    </location>
</feature>
<evidence type="ECO:0000259" key="2">
    <source>
        <dbReference type="Pfam" id="PF07727"/>
    </source>
</evidence>
<evidence type="ECO:0000256" key="1">
    <source>
        <dbReference type="SAM" id="Phobius"/>
    </source>
</evidence>
<dbReference type="Pfam" id="PF07727">
    <property type="entry name" value="RVT_2"/>
    <property type="match status" value="1"/>
</dbReference>
<feature type="transmembrane region" description="Helical" evidence="1">
    <location>
        <begin position="1323"/>
        <end position="1344"/>
    </location>
</feature>
<proteinExistence type="predicted"/>
<evidence type="ECO:0000313" key="3">
    <source>
        <dbReference type="EMBL" id="GEU74838.1"/>
    </source>
</evidence>
<dbReference type="PANTHER" id="PTHR35317">
    <property type="entry name" value="OS04G0629600 PROTEIN"/>
    <property type="match status" value="1"/>
</dbReference>
<name>A0A6L2MLH6_TANCI</name>
<dbReference type="EMBL" id="BKCJ010006961">
    <property type="protein sequence ID" value="GEU74838.1"/>
    <property type="molecule type" value="Genomic_DNA"/>
</dbReference>
<reference evidence="3" key="1">
    <citation type="journal article" date="2019" name="Sci. Rep.">
        <title>Draft genome of Tanacetum cinerariifolium, the natural source of mosquito coil.</title>
        <authorList>
            <person name="Yamashiro T."/>
            <person name="Shiraishi A."/>
            <person name="Satake H."/>
            <person name="Nakayama K."/>
        </authorList>
    </citation>
    <scope>NUCLEOTIDE SEQUENCE</scope>
</reference>
<feature type="transmembrane region" description="Helical" evidence="1">
    <location>
        <begin position="1989"/>
        <end position="2008"/>
    </location>
</feature>
<gene>
    <name evidence="3" type="ORF">Tci_046816</name>
</gene>
<organism evidence="3">
    <name type="scientific">Tanacetum cinerariifolium</name>
    <name type="common">Dalmatian daisy</name>
    <name type="synonym">Chrysanthemum cinerariifolium</name>
    <dbReference type="NCBI Taxonomy" id="118510"/>
    <lineage>
        <taxon>Eukaryota</taxon>
        <taxon>Viridiplantae</taxon>
        <taxon>Streptophyta</taxon>
        <taxon>Embryophyta</taxon>
        <taxon>Tracheophyta</taxon>
        <taxon>Spermatophyta</taxon>
        <taxon>Magnoliopsida</taxon>
        <taxon>eudicotyledons</taxon>
        <taxon>Gunneridae</taxon>
        <taxon>Pentapetalae</taxon>
        <taxon>asterids</taxon>
        <taxon>campanulids</taxon>
        <taxon>Asterales</taxon>
        <taxon>Asteraceae</taxon>
        <taxon>Asteroideae</taxon>
        <taxon>Anthemideae</taxon>
        <taxon>Anthemidinae</taxon>
        <taxon>Tanacetum</taxon>
    </lineage>
</organism>
<comment type="caution">
    <text evidence="3">The sequence shown here is derived from an EMBL/GenBank/DDBJ whole genome shotgun (WGS) entry which is preliminary data.</text>
</comment>
<feature type="transmembrane region" description="Helical" evidence="1">
    <location>
        <begin position="1114"/>
        <end position="1132"/>
    </location>
</feature>
<keyword evidence="1" id="KW-0812">Transmembrane</keyword>
<keyword evidence="1" id="KW-1133">Transmembrane helix</keyword>
<dbReference type="Pfam" id="PF14223">
    <property type="entry name" value="Retrotran_gag_2"/>
    <property type="match status" value="1"/>
</dbReference>
<feature type="transmembrane region" description="Helical" evidence="1">
    <location>
        <begin position="1253"/>
        <end position="1275"/>
    </location>
</feature>
<sequence>MKWQQQYAFCIAKISILFRIDSKSLNKASVLVVLDLSKVVAAAKLPILNPNESDLGKMRIKQYFLMTDYSLWEVILNGDSPTPTRIVYGVVQVIAPTTAEQSNKKSLERDSKGGIIILPPVSFEEHVAVQKETKARTLLLQSLPEDYIADFHHLDDAREIWLAIKARFGGNEESKKMRKTMLKQEFSEFSVSEEEGLHKSYDRFQKILSQLNQMQAKPDNDDVNIKFLRALPPSWSQVALTLKTRGGLEYLSFDDLYNKLRSLEIDVKGGSSYGSRSTTVAPTHPAFIGAASTNTKNDVLYSFVVENEPTQRLAYEDFEQVDEKARYSAFKISEVKTEEPKAMVSVDSMLNWNEHEVKNKNEEAEQAYGLIARFESDFTDHAGNTAGSVNPAAAEFVMMGISSKEVKFVESLARTKLDLGFKEYIGSDEVCDLSTPSVFDPEPENREIKSLYERFVTAGSMHEVPPPITQTFMLTSYKSDPEVTQATFVTSPQHQKLMTDFASCVSSPKTNDSFSTVDVKILPKSNVKDPSPTNGFPSCSFKENVKAHRNLCNKSGKADRIHCKNNFVRTKKYFVCGSKSHLIKDCDVCDSVNNFPSVILKAASVPAGSRNSSASTSAGRFIPAASRNRPASIHACRHISAGRFNKPTSFPAGRSIPTGWTNHAARLFFRPTNLYFDRVSWPGIYKHMSMNEERWGTAVKSSAGIVDSGCSRSMIRNKEKLDDFVQIKGSTFTFGGGDGKITGKEAVSTDCYVLNRVSITNPHNKTPYELLSGKVPNIRHLKPFGCQVTILNTSDHLGKFKGKADDGFLVGYAAHSYTRFKTNQPTGTHHTNIIAGTQDDDSEYECDEQAILVPLFPSNSFLGPKVHDSSAPMENNLDYAEELARLRKQEYEAHSAATKYGFEFSNGTAEMLHQADIETRRNLVLAAGDPAGSIVSTGGVPAGSIPAGSVPASHVPTSNVSAGSVPTSRVSAGSVPASHVPASSIPAGGVLAGSIDSAGFGDPTASESVPAVFTLDHAAVSPLPPEPSSVAKALEDPDWVAAMQEEMQQFYNQQVWKLVPLPDGKIAIGTKWILKNKRDAKGIVVRNKARLVAQGHRQEEDIDYDEVFARVARIEAIILFLAFASYMGFMVYQMDVKSAFLYGEIEEEVYVTQPKGFKDPHNPKHVYMVVKALYGLHQAPRACQDKYVKDMLKKFDMESVRIATTPYEVPKLKSKDELDDAVNVHLYRSMIGSLIYLIASRLDIMFACKKQTVVATSLLKLNMLLLLVAVVSPHWDAQSLGTGIGGRNKPKGRLTIVYSMYTNFCAVSCGFLLYAVHLVRRPPMLLVVPMFLLVVLVHADGSYWCINRVTSLENELGVTKKVLGCAVLKLVTRVKRLEGLLQQRKRRLVLSDFEGEDATTTEQDIDLNVLHKLASTSLGGDSTVEAAYTIYKAFQDAHASLDAGHDATEVPDDTTMPFRRTSTTRRRLRKPFTSSALEHVLENISAVEDTLPAGEGIPAAAPTILAGSTPIPAGSSMDTAVQAAAAPSSTIPAADKGKALMDTDASLPANLLSEQECILKNLHDYQLGEDLAKKLHAEQEAELSDQRQRELDAAQLIYTEADWLELMAKIATNYALSKQLLGDDVNEENMNERLGWTMKQVKALSLSQLKHEFEYIQRTLERSNLPNFKRTSFRPTLLLEAPSAKRARQGVPQDVHAASSQVLVSDPAVPSVAAAVSVLAAPSVAADVSIHAVLPDPAVGSAHVDTKIHADESNPDDTPTAFEQVSTEHTVAASTPSSLCTRRKHLAKKRVTPIVDIADDALIKFDSASDSDDHPLPYVPYASWEMVPSPLGSIHAYYDMKGHTKHFTSLRKLLHMMEKNDLRKLLGAVDNLYQREEPDTFALFLWGDLHVLFQSLDDEDARDFWRNQDSWRIRSWRLYPRAQVHVLETVDGRVIYMFVDVSYPLSAATLQRMLKHGLEVPKLLVGEDLTMAEQLVSFIKAALLNAQSVFLVAAVSLFTAVLFCLCCWNNDAILALTSEDLSRILMLTLSNSRLGEDCWELQN</sequence>
<dbReference type="PANTHER" id="PTHR35317:SF29">
    <property type="entry name" value="CCHC-TYPE DOMAIN-CONTAINING PROTEIN"/>
    <property type="match status" value="1"/>
</dbReference>